<accession>A0AAU9DXL9</accession>
<dbReference type="Proteomes" id="UP001321582">
    <property type="component" value="Chromosome"/>
</dbReference>
<dbReference type="AlphaFoldDB" id="A0AAU9DXL9"/>
<protein>
    <submittedName>
        <fullName evidence="1">Uncharacterized protein</fullName>
    </submittedName>
</protein>
<dbReference type="EMBL" id="AP027059">
    <property type="protein sequence ID" value="BDU50135.1"/>
    <property type="molecule type" value="Genomic_DNA"/>
</dbReference>
<name>A0AAU9DXL9_9FUSO</name>
<gene>
    <name evidence="1" type="ORF">HLVA_07040</name>
</gene>
<evidence type="ECO:0000313" key="2">
    <source>
        <dbReference type="Proteomes" id="UP001321582"/>
    </source>
</evidence>
<dbReference type="RefSeq" id="WP_307905071.1">
    <property type="nucleotide sequence ID" value="NZ_AP027059.1"/>
</dbReference>
<keyword evidence="2" id="KW-1185">Reference proteome</keyword>
<proteinExistence type="predicted"/>
<dbReference type="KEGG" id="haby:HLVA_07040"/>
<organism evidence="1 2">
    <name type="scientific">Haliovirga abyssi</name>
    <dbReference type="NCBI Taxonomy" id="2996794"/>
    <lineage>
        <taxon>Bacteria</taxon>
        <taxon>Fusobacteriati</taxon>
        <taxon>Fusobacteriota</taxon>
        <taxon>Fusobacteriia</taxon>
        <taxon>Fusobacteriales</taxon>
        <taxon>Haliovirgaceae</taxon>
        <taxon>Haliovirga</taxon>
    </lineage>
</organism>
<sequence length="177" mass="20818">MNKIGYFKIHIKEENYLGGILISDERGIPVEFKYTEPVKPTKVQKVLYGKSLEKFLIEEIIMANLIEKIEIEPAIYFIDDKININIKRLLKTDVVMLKKTQLKPSKEPYKYKFIKENEAIVQLEEGTNPIRVIILDEDIEKKDELVQKIIELSKESYIIEPFFRLEEALEMILKGEI</sequence>
<evidence type="ECO:0000313" key="1">
    <source>
        <dbReference type="EMBL" id="BDU50135.1"/>
    </source>
</evidence>
<reference evidence="1 2" key="1">
    <citation type="submission" date="2022-11" db="EMBL/GenBank/DDBJ databases">
        <title>Haliovirga abyssi gen. nov., sp. nov., a mesophilic fermentative bacterium isolated from the Iheya North hydrothermal field and the proposal of Haliovirgaceae fam. nov.</title>
        <authorList>
            <person name="Miyazaki U."/>
            <person name="Tame A."/>
            <person name="Miyazaki J."/>
            <person name="Takai K."/>
            <person name="Sawayama S."/>
            <person name="Kitajima M."/>
            <person name="Okamoto A."/>
            <person name="Nakagawa S."/>
        </authorList>
    </citation>
    <scope>NUCLEOTIDE SEQUENCE [LARGE SCALE GENOMIC DNA]</scope>
    <source>
        <strain evidence="1 2">IC12</strain>
    </source>
</reference>